<evidence type="ECO:0000259" key="8">
    <source>
        <dbReference type="PROSITE" id="PS50928"/>
    </source>
</evidence>
<evidence type="ECO:0000256" key="4">
    <source>
        <dbReference type="ARBA" id="ARBA00022692"/>
    </source>
</evidence>
<reference evidence="9 10" key="1">
    <citation type="submission" date="2018-09" db="EMBL/GenBank/DDBJ databases">
        <title>Cohnella cavernae sp. nov., isolated from a karst cave.</title>
        <authorList>
            <person name="Zhu H."/>
        </authorList>
    </citation>
    <scope>NUCLEOTIDE SEQUENCE [LARGE SCALE GENOMIC DNA]</scope>
    <source>
        <strain evidence="9 10">K2E09-144</strain>
    </source>
</reference>
<comment type="similarity">
    <text evidence="7">Belongs to the binding-protein-dependent transport system permease family.</text>
</comment>
<evidence type="ECO:0000313" key="9">
    <source>
        <dbReference type="EMBL" id="RIE05033.1"/>
    </source>
</evidence>
<feature type="transmembrane region" description="Helical" evidence="7">
    <location>
        <begin position="99"/>
        <end position="122"/>
    </location>
</feature>
<dbReference type="PROSITE" id="PS50928">
    <property type="entry name" value="ABC_TM1"/>
    <property type="match status" value="1"/>
</dbReference>
<comment type="subcellular location">
    <subcellularLocation>
        <location evidence="1 7">Cell membrane</location>
        <topology evidence="1 7">Multi-pass membrane protein</topology>
    </subcellularLocation>
</comment>
<sequence length="315" mass="34279">MLAFVGKRCFYLLIVLFILSVVVFSIIYLIPGDPALALLGDTATPEMLEALRSDMGLHRSVVEQYGLWIVQLLQGDLGQSYALKQPVWDAIIERLSPTLSIAVLAQGIAIVIAIPLGLFAASRPGTAADRTVRGFTLLGMTVPSFLLGLFMMLLFAVQLKWLPVSGYKPVSAGFGLYLKHLIMPSVALGIIHSALLSRITRSAMLEVLGESYIRTARAKGVRESRIVYWHGLRNALMPIVTVIGQSFGALIAGAAVVESIFNIPGLGQLLVNSVQRRDYAVIQGVVLFVATLTVLLNLLVDLLYAVIDPRVRLNR</sequence>
<evidence type="ECO:0000256" key="1">
    <source>
        <dbReference type="ARBA" id="ARBA00004651"/>
    </source>
</evidence>
<feature type="transmembrane region" description="Helical" evidence="7">
    <location>
        <begin position="177"/>
        <end position="196"/>
    </location>
</feature>
<dbReference type="Proteomes" id="UP000266340">
    <property type="component" value="Unassembled WGS sequence"/>
</dbReference>
<evidence type="ECO:0000256" key="6">
    <source>
        <dbReference type="ARBA" id="ARBA00023136"/>
    </source>
</evidence>
<evidence type="ECO:0000256" key="7">
    <source>
        <dbReference type="RuleBase" id="RU363032"/>
    </source>
</evidence>
<gene>
    <name evidence="9" type="ORF">D3H35_02535</name>
</gene>
<feature type="transmembrane region" description="Helical" evidence="7">
    <location>
        <begin position="134"/>
        <end position="157"/>
    </location>
</feature>
<dbReference type="InterPro" id="IPR035906">
    <property type="entry name" value="MetI-like_sf"/>
</dbReference>
<feature type="transmembrane region" description="Helical" evidence="7">
    <location>
        <begin position="9"/>
        <end position="30"/>
    </location>
</feature>
<dbReference type="InterPro" id="IPR000515">
    <property type="entry name" value="MetI-like"/>
</dbReference>
<keyword evidence="5 7" id="KW-1133">Transmembrane helix</keyword>
<evidence type="ECO:0000256" key="3">
    <source>
        <dbReference type="ARBA" id="ARBA00022475"/>
    </source>
</evidence>
<dbReference type="InterPro" id="IPR045621">
    <property type="entry name" value="BPD_transp_1_N"/>
</dbReference>
<dbReference type="EMBL" id="QXJM01000016">
    <property type="protein sequence ID" value="RIE05033.1"/>
    <property type="molecule type" value="Genomic_DNA"/>
</dbReference>
<accession>A0A398CR71</accession>
<dbReference type="GO" id="GO:0071916">
    <property type="term" value="F:dipeptide transmembrane transporter activity"/>
    <property type="evidence" value="ECO:0007669"/>
    <property type="project" value="TreeGrafter"/>
</dbReference>
<evidence type="ECO:0000256" key="5">
    <source>
        <dbReference type="ARBA" id="ARBA00022989"/>
    </source>
</evidence>
<dbReference type="SUPFAM" id="SSF161098">
    <property type="entry name" value="MetI-like"/>
    <property type="match status" value="1"/>
</dbReference>
<dbReference type="Pfam" id="PF19300">
    <property type="entry name" value="BPD_transp_1_N"/>
    <property type="match status" value="1"/>
</dbReference>
<feature type="domain" description="ABC transmembrane type-1" evidence="8">
    <location>
        <begin position="95"/>
        <end position="304"/>
    </location>
</feature>
<evidence type="ECO:0000256" key="2">
    <source>
        <dbReference type="ARBA" id="ARBA00022448"/>
    </source>
</evidence>
<dbReference type="Gene3D" id="1.10.3720.10">
    <property type="entry name" value="MetI-like"/>
    <property type="match status" value="1"/>
</dbReference>
<name>A0A398CR71_9BACL</name>
<dbReference type="CDD" id="cd06261">
    <property type="entry name" value="TM_PBP2"/>
    <property type="match status" value="1"/>
</dbReference>
<dbReference type="OrthoDB" id="24153at2"/>
<feature type="transmembrane region" description="Helical" evidence="7">
    <location>
        <begin position="281"/>
        <end position="307"/>
    </location>
</feature>
<feature type="transmembrane region" description="Helical" evidence="7">
    <location>
        <begin position="235"/>
        <end position="261"/>
    </location>
</feature>
<protein>
    <submittedName>
        <fullName evidence="9">ABC transporter permease</fullName>
    </submittedName>
</protein>
<keyword evidence="2 7" id="KW-0813">Transport</keyword>
<dbReference type="AlphaFoldDB" id="A0A398CR71"/>
<organism evidence="9 10">
    <name type="scientific">Cohnella faecalis</name>
    <dbReference type="NCBI Taxonomy" id="2315694"/>
    <lineage>
        <taxon>Bacteria</taxon>
        <taxon>Bacillati</taxon>
        <taxon>Bacillota</taxon>
        <taxon>Bacilli</taxon>
        <taxon>Bacillales</taxon>
        <taxon>Paenibacillaceae</taxon>
        <taxon>Cohnella</taxon>
    </lineage>
</organism>
<dbReference type="GO" id="GO:0005886">
    <property type="term" value="C:plasma membrane"/>
    <property type="evidence" value="ECO:0007669"/>
    <property type="project" value="UniProtKB-SubCell"/>
</dbReference>
<evidence type="ECO:0000313" key="10">
    <source>
        <dbReference type="Proteomes" id="UP000266340"/>
    </source>
</evidence>
<keyword evidence="4 7" id="KW-0812">Transmembrane</keyword>
<comment type="caution">
    <text evidence="9">The sequence shown here is derived from an EMBL/GenBank/DDBJ whole genome shotgun (WGS) entry which is preliminary data.</text>
</comment>
<proteinExistence type="inferred from homology"/>
<dbReference type="RefSeq" id="WP_119147631.1">
    <property type="nucleotide sequence ID" value="NZ_JBHSOV010000060.1"/>
</dbReference>
<keyword evidence="6 7" id="KW-0472">Membrane</keyword>
<keyword evidence="3" id="KW-1003">Cell membrane</keyword>
<dbReference type="PANTHER" id="PTHR43163">
    <property type="entry name" value="DIPEPTIDE TRANSPORT SYSTEM PERMEASE PROTEIN DPPB-RELATED"/>
    <property type="match status" value="1"/>
</dbReference>
<dbReference type="PANTHER" id="PTHR43163:SF6">
    <property type="entry name" value="DIPEPTIDE TRANSPORT SYSTEM PERMEASE PROTEIN DPPB-RELATED"/>
    <property type="match status" value="1"/>
</dbReference>
<keyword evidence="10" id="KW-1185">Reference proteome</keyword>
<dbReference type="Pfam" id="PF00528">
    <property type="entry name" value="BPD_transp_1"/>
    <property type="match status" value="1"/>
</dbReference>